<dbReference type="PANTHER" id="PTHR33048:SF47">
    <property type="entry name" value="INTEGRAL MEMBRANE PROTEIN-RELATED"/>
    <property type="match status" value="1"/>
</dbReference>
<evidence type="ECO:0000256" key="5">
    <source>
        <dbReference type="ARBA" id="ARBA00038359"/>
    </source>
</evidence>
<feature type="transmembrane region" description="Helical" evidence="7">
    <location>
        <begin position="52"/>
        <end position="72"/>
    </location>
</feature>
<feature type="transmembrane region" description="Helical" evidence="7">
    <location>
        <begin position="16"/>
        <end position="40"/>
    </location>
</feature>
<keyword evidence="3 7" id="KW-1133">Transmembrane helix</keyword>
<comment type="similarity">
    <text evidence="5">Belongs to the SAT4 family.</text>
</comment>
<feature type="region of interest" description="Disordered" evidence="6">
    <location>
        <begin position="326"/>
        <end position="419"/>
    </location>
</feature>
<feature type="compositionally biased region" description="Polar residues" evidence="6">
    <location>
        <begin position="332"/>
        <end position="348"/>
    </location>
</feature>
<evidence type="ECO:0000313" key="9">
    <source>
        <dbReference type="EMBL" id="KAH7376199.1"/>
    </source>
</evidence>
<organism evidence="9 10">
    <name type="scientific">Plectosphaerella cucumerina</name>
    <dbReference type="NCBI Taxonomy" id="40658"/>
    <lineage>
        <taxon>Eukaryota</taxon>
        <taxon>Fungi</taxon>
        <taxon>Dikarya</taxon>
        <taxon>Ascomycota</taxon>
        <taxon>Pezizomycotina</taxon>
        <taxon>Sordariomycetes</taxon>
        <taxon>Hypocreomycetidae</taxon>
        <taxon>Glomerellales</taxon>
        <taxon>Plectosphaerellaceae</taxon>
        <taxon>Plectosphaerella</taxon>
    </lineage>
</organism>
<name>A0A8K0TTC7_9PEZI</name>
<keyword evidence="4 7" id="KW-0472">Membrane</keyword>
<comment type="subcellular location">
    <subcellularLocation>
        <location evidence="1">Membrane</location>
        <topology evidence="1">Multi-pass membrane protein</topology>
    </subcellularLocation>
</comment>
<protein>
    <recommendedName>
        <fullName evidence="8">Rhodopsin domain-containing protein</fullName>
    </recommendedName>
</protein>
<feature type="domain" description="Rhodopsin" evidence="8">
    <location>
        <begin position="36"/>
        <end position="283"/>
    </location>
</feature>
<evidence type="ECO:0000313" key="10">
    <source>
        <dbReference type="Proteomes" id="UP000813385"/>
    </source>
</evidence>
<evidence type="ECO:0000256" key="6">
    <source>
        <dbReference type="SAM" id="MobiDB-lite"/>
    </source>
</evidence>
<evidence type="ECO:0000256" key="4">
    <source>
        <dbReference type="ARBA" id="ARBA00023136"/>
    </source>
</evidence>
<evidence type="ECO:0000256" key="1">
    <source>
        <dbReference type="ARBA" id="ARBA00004141"/>
    </source>
</evidence>
<feature type="transmembrane region" description="Helical" evidence="7">
    <location>
        <begin position="105"/>
        <end position="127"/>
    </location>
</feature>
<sequence>MTEGHKPLAPPSDLGIPLALLGLVIPHAVCTLVLLARLVARLALLKKWFMDDSLIVAAYLFATAVCIIYSVASQRPDVLHADEEALQASLRSDQWAVHPYILRTYLGLLFYQVCLCLTKVSILTFYLRLFSSSRHYRRLVWATMIFVVAFGVPMLFMSIFQCHPRPGLFFSKPMYCFKLEDLLIASTSFHGVTDAWLLLMIMPSISGLDIPTKQKLTLSIVLNFGIFVITAGVVRLMLSLRKDYRPDMAGVTTSLAFFIMTVLECDLAIICASAPTLRPLFARFAPWIMYDARRKSLQPQNAGARSRGRRSTLALSANLTSRVSYHGYPWTEPSTPGGSGSRATSVGSRFNRLTKKRPAQTPRPAPTPLSLSHRSPTSVSLRSMMTKGGDRSGARLDTVTSDGRPILGGSRPTSLTGEDNLNGMDGQAAVPLTPLSPPRAFGHPEWRHSEESLVMGLNDPLGLGRETVAPPTALSPAPLPRTVNLAEPERSYGGQREVGGDRDGGHLV</sequence>
<feature type="compositionally biased region" description="Polar residues" evidence="6">
    <location>
        <begin position="369"/>
        <end position="383"/>
    </location>
</feature>
<comment type="caution">
    <text evidence="9">The sequence shown here is derived from an EMBL/GenBank/DDBJ whole genome shotgun (WGS) entry which is preliminary data.</text>
</comment>
<feature type="transmembrane region" description="Helical" evidence="7">
    <location>
        <begin position="250"/>
        <end position="274"/>
    </location>
</feature>
<proteinExistence type="inferred from homology"/>
<dbReference type="InterPro" id="IPR052337">
    <property type="entry name" value="SAT4-like"/>
</dbReference>
<dbReference type="Pfam" id="PF20684">
    <property type="entry name" value="Fung_rhodopsin"/>
    <property type="match status" value="1"/>
</dbReference>
<dbReference type="OrthoDB" id="444631at2759"/>
<evidence type="ECO:0000259" key="8">
    <source>
        <dbReference type="Pfam" id="PF20684"/>
    </source>
</evidence>
<dbReference type="GO" id="GO:0016020">
    <property type="term" value="C:membrane"/>
    <property type="evidence" value="ECO:0007669"/>
    <property type="project" value="UniProtKB-SubCell"/>
</dbReference>
<dbReference type="InterPro" id="IPR049326">
    <property type="entry name" value="Rhodopsin_dom_fungi"/>
</dbReference>
<reference evidence="9" key="1">
    <citation type="journal article" date="2021" name="Nat. Commun.">
        <title>Genetic determinants of endophytism in the Arabidopsis root mycobiome.</title>
        <authorList>
            <person name="Mesny F."/>
            <person name="Miyauchi S."/>
            <person name="Thiergart T."/>
            <person name="Pickel B."/>
            <person name="Atanasova L."/>
            <person name="Karlsson M."/>
            <person name="Huettel B."/>
            <person name="Barry K.W."/>
            <person name="Haridas S."/>
            <person name="Chen C."/>
            <person name="Bauer D."/>
            <person name="Andreopoulos W."/>
            <person name="Pangilinan J."/>
            <person name="LaButti K."/>
            <person name="Riley R."/>
            <person name="Lipzen A."/>
            <person name="Clum A."/>
            <person name="Drula E."/>
            <person name="Henrissat B."/>
            <person name="Kohler A."/>
            <person name="Grigoriev I.V."/>
            <person name="Martin F.M."/>
            <person name="Hacquard S."/>
        </authorList>
    </citation>
    <scope>NUCLEOTIDE SEQUENCE</scope>
    <source>
        <strain evidence="9">MPI-CAGE-AT-0016</strain>
    </source>
</reference>
<dbReference type="PANTHER" id="PTHR33048">
    <property type="entry name" value="PTH11-LIKE INTEGRAL MEMBRANE PROTEIN (AFU_ORTHOLOGUE AFUA_5G11245)"/>
    <property type="match status" value="1"/>
</dbReference>
<accession>A0A8K0TTC7</accession>
<feature type="region of interest" description="Disordered" evidence="6">
    <location>
        <begin position="485"/>
        <end position="508"/>
    </location>
</feature>
<gene>
    <name evidence="9" type="ORF">B0T11DRAFT_314570</name>
</gene>
<keyword evidence="10" id="KW-1185">Reference proteome</keyword>
<feature type="transmembrane region" description="Helical" evidence="7">
    <location>
        <begin position="139"/>
        <end position="160"/>
    </location>
</feature>
<feature type="transmembrane region" description="Helical" evidence="7">
    <location>
        <begin position="216"/>
        <end position="238"/>
    </location>
</feature>
<evidence type="ECO:0000256" key="7">
    <source>
        <dbReference type="SAM" id="Phobius"/>
    </source>
</evidence>
<dbReference type="Proteomes" id="UP000813385">
    <property type="component" value="Unassembled WGS sequence"/>
</dbReference>
<evidence type="ECO:0000256" key="3">
    <source>
        <dbReference type="ARBA" id="ARBA00022989"/>
    </source>
</evidence>
<evidence type="ECO:0000256" key="2">
    <source>
        <dbReference type="ARBA" id="ARBA00022692"/>
    </source>
</evidence>
<dbReference type="EMBL" id="JAGPXD010000001">
    <property type="protein sequence ID" value="KAH7376199.1"/>
    <property type="molecule type" value="Genomic_DNA"/>
</dbReference>
<feature type="compositionally biased region" description="Basic and acidic residues" evidence="6">
    <location>
        <begin position="498"/>
        <end position="508"/>
    </location>
</feature>
<dbReference type="AlphaFoldDB" id="A0A8K0TTC7"/>
<keyword evidence="2 7" id="KW-0812">Transmembrane</keyword>